<evidence type="ECO:0000256" key="3">
    <source>
        <dbReference type="ARBA" id="ARBA00022801"/>
    </source>
</evidence>
<organism evidence="6 7">
    <name type="scientific">Levilactobacillus suantsaii</name>
    <dbReference type="NCBI Taxonomy" id="2292255"/>
    <lineage>
        <taxon>Bacteria</taxon>
        <taxon>Bacillati</taxon>
        <taxon>Bacillota</taxon>
        <taxon>Bacilli</taxon>
        <taxon>Lactobacillales</taxon>
        <taxon>Lactobacillaceae</taxon>
        <taxon>Levilactobacillus</taxon>
    </lineage>
</organism>
<comment type="caution">
    <text evidence="6">The sequence shown here is derived from an EMBL/GenBank/DDBJ whole genome shotgun (WGS) entry which is preliminary data.</text>
</comment>
<dbReference type="AlphaFoldDB" id="A0A4Q0VFJ8"/>
<evidence type="ECO:0000256" key="1">
    <source>
        <dbReference type="ARBA" id="ARBA00022670"/>
    </source>
</evidence>
<sequence>MLKNLLKPLVIVLLALEACVVATTVNVQAISRTPTPTWGHWQSVTITYRCNSTSAYYRSVWSQAIKQWNRTGAVKLRAVKAGHKADIVLTSAQTIRQSDAVAGYTNYTYYHKAQGNRIVAAKSILDRGILTHYGYTKSQRANVAAHELGHALGLGHSKAKNSVMNASNRYAMVSPQDKLAVQGAYAHRR</sequence>
<dbReference type="InterPro" id="IPR006026">
    <property type="entry name" value="Peptidase_Metallo"/>
</dbReference>
<evidence type="ECO:0000313" key="7">
    <source>
        <dbReference type="Proteomes" id="UP000290602"/>
    </source>
</evidence>
<keyword evidence="2" id="KW-0479">Metal-binding</keyword>
<dbReference type="RefSeq" id="WP_129033205.1">
    <property type="nucleotide sequence ID" value="NZ_CP059603.1"/>
</dbReference>
<keyword evidence="3" id="KW-0378">Hydrolase</keyword>
<evidence type="ECO:0000256" key="4">
    <source>
        <dbReference type="ARBA" id="ARBA00022833"/>
    </source>
</evidence>
<feature type="domain" description="Peptidase metallopeptidase" evidence="5">
    <location>
        <begin position="34"/>
        <end position="187"/>
    </location>
</feature>
<evidence type="ECO:0000259" key="5">
    <source>
        <dbReference type="SMART" id="SM00235"/>
    </source>
</evidence>
<dbReference type="Proteomes" id="UP000290602">
    <property type="component" value="Unassembled WGS sequence"/>
</dbReference>
<keyword evidence="7" id="KW-1185">Reference proteome</keyword>
<dbReference type="EMBL" id="QXIL01000027">
    <property type="protein sequence ID" value="RXI76709.1"/>
    <property type="molecule type" value="Genomic_DNA"/>
</dbReference>
<dbReference type="Gene3D" id="3.40.390.10">
    <property type="entry name" value="Collagenase (Catalytic Domain)"/>
    <property type="match status" value="1"/>
</dbReference>
<evidence type="ECO:0000313" key="6">
    <source>
        <dbReference type="EMBL" id="RXI76709.1"/>
    </source>
</evidence>
<evidence type="ECO:0000256" key="2">
    <source>
        <dbReference type="ARBA" id="ARBA00022723"/>
    </source>
</evidence>
<proteinExistence type="predicted"/>
<dbReference type="OrthoDB" id="2148705at2"/>
<reference evidence="6 7" key="1">
    <citation type="submission" date="2018-08" db="EMBL/GenBank/DDBJ databases">
        <title>Lactobacillus suantsai sp. nov., isolated from traditional fermented suan-tsai in Taiwan.</title>
        <authorList>
            <person name="Huang C.-H."/>
        </authorList>
    </citation>
    <scope>NUCLEOTIDE SEQUENCE [LARGE SCALE GENOMIC DNA]</scope>
    <source>
        <strain evidence="6 7">BCRC 12945</strain>
    </source>
</reference>
<dbReference type="GO" id="GO:0006508">
    <property type="term" value="P:proteolysis"/>
    <property type="evidence" value="ECO:0007669"/>
    <property type="project" value="UniProtKB-KW"/>
</dbReference>
<dbReference type="Pfam" id="PF00413">
    <property type="entry name" value="Peptidase_M10"/>
    <property type="match status" value="1"/>
</dbReference>
<dbReference type="CDD" id="cd04268">
    <property type="entry name" value="ZnMc_MMP_like"/>
    <property type="match status" value="1"/>
</dbReference>
<dbReference type="SUPFAM" id="SSF55486">
    <property type="entry name" value="Metalloproteases ('zincins'), catalytic domain"/>
    <property type="match status" value="1"/>
</dbReference>
<keyword evidence="4" id="KW-0862">Zinc</keyword>
<dbReference type="InterPro" id="IPR024079">
    <property type="entry name" value="MetalloPept_cat_dom_sf"/>
</dbReference>
<dbReference type="GO" id="GO:0004222">
    <property type="term" value="F:metalloendopeptidase activity"/>
    <property type="evidence" value="ECO:0007669"/>
    <property type="project" value="InterPro"/>
</dbReference>
<dbReference type="GO" id="GO:0031012">
    <property type="term" value="C:extracellular matrix"/>
    <property type="evidence" value="ECO:0007669"/>
    <property type="project" value="InterPro"/>
</dbReference>
<dbReference type="InterPro" id="IPR001818">
    <property type="entry name" value="Pept_M10_metallopeptidase"/>
</dbReference>
<keyword evidence="1" id="KW-0645">Protease</keyword>
<dbReference type="SMART" id="SM00235">
    <property type="entry name" value="ZnMc"/>
    <property type="match status" value="1"/>
</dbReference>
<gene>
    <name evidence="6" type="ORF">DXH47_10200</name>
</gene>
<name>A0A4Q0VFJ8_9LACO</name>
<dbReference type="GO" id="GO:0008270">
    <property type="term" value="F:zinc ion binding"/>
    <property type="evidence" value="ECO:0007669"/>
    <property type="project" value="InterPro"/>
</dbReference>
<protein>
    <submittedName>
        <fullName evidence="6">DUF3152 domain-containing protein</fullName>
    </submittedName>
</protein>
<accession>A0A4Q0VFJ8</accession>